<sequence length="430" mass="45476">MRAAERAPRWRRTRAMPPGPGRIRRPRRPAVDGNGVPRPRRPATGWPARIEAATPAGRDRTVDAARAVAMAGVVLGHWLVSALVSDPYRPAALHGASPLASTPGLSPLTWPLQTLGLFFFAGGFAAARGLPAAGGLRRLGVRVARLTRPVAVLLAVWLPALPLLSAAGGTRQAVWSLVSHPLWFLLVYLMLTAAAPVLRTAVLRWGAWAALPPAGIVALADVFHPPYRLGLVTVPVAWAAPYVLGIALAEGRLRRRAGAVLVPLGVAGGAVLVLWAGYPASAVGVPGAGRSNLDPPSLFTLALAGAQIGAFLLVRPWLARLLRRPSRWAPVAVLNLGAMTVYCWHQTALLLVTFAALPFGRPPGLLDAPAGDWPLHRLAWLPAFALVLAGLCAAFHRAGHPRSRPARPPRTGRGEPGQLPGRRAEEVCGR</sequence>
<feature type="transmembrane region" description="Helical" evidence="2">
    <location>
        <begin position="67"/>
        <end position="88"/>
    </location>
</feature>
<feature type="transmembrane region" description="Helical" evidence="2">
    <location>
        <begin position="229"/>
        <end position="248"/>
    </location>
</feature>
<dbReference type="RefSeq" id="WP_345474729.1">
    <property type="nucleotide sequence ID" value="NZ_BAABHF010000057.1"/>
</dbReference>
<evidence type="ECO:0000256" key="2">
    <source>
        <dbReference type="SAM" id="Phobius"/>
    </source>
</evidence>
<keyword evidence="4" id="KW-0012">Acyltransferase</keyword>
<protein>
    <submittedName>
        <fullName evidence="4">Acyltransferase</fullName>
    </submittedName>
</protein>
<evidence type="ECO:0000259" key="3">
    <source>
        <dbReference type="Pfam" id="PF01757"/>
    </source>
</evidence>
<keyword evidence="2" id="KW-0472">Membrane</keyword>
<feature type="transmembrane region" description="Helical" evidence="2">
    <location>
        <begin position="377"/>
        <end position="395"/>
    </location>
</feature>
<dbReference type="InterPro" id="IPR002656">
    <property type="entry name" value="Acyl_transf_3_dom"/>
</dbReference>
<feature type="transmembrane region" description="Helical" evidence="2">
    <location>
        <begin position="181"/>
        <end position="198"/>
    </location>
</feature>
<feature type="transmembrane region" description="Helical" evidence="2">
    <location>
        <begin position="205"/>
        <end position="223"/>
    </location>
</feature>
<evidence type="ECO:0000313" key="5">
    <source>
        <dbReference type="Proteomes" id="UP001500503"/>
    </source>
</evidence>
<dbReference type="Proteomes" id="UP001500503">
    <property type="component" value="Unassembled WGS sequence"/>
</dbReference>
<reference evidence="5" key="1">
    <citation type="journal article" date="2019" name="Int. J. Syst. Evol. Microbiol.">
        <title>The Global Catalogue of Microorganisms (GCM) 10K type strain sequencing project: providing services to taxonomists for standard genome sequencing and annotation.</title>
        <authorList>
            <consortium name="The Broad Institute Genomics Platform"/>
            <consortium name="The Broad Institute Genome Sequencing Center for Infectious Disease"/>
            <person name="Wu L."/>
            <person name="Ma J."/>
        </authorList>
    </citation>
    <scope>NUCLEOTIDE SEQUENCE [LARGE SCALE GENOMIC DNA]</scope>
    <source>
        <strain evidence="5">JCM 17933</strain>
    </source>
</reference>
<evidence type="ECO:0000313" key="4">
    <source>
        <dbReference type="EMBL" id="GAA4517425.1"/>
    </source>
</evidence>
<organism evidence="4 5">
    <name type="scientific">Actinoallomurus oryzae</name>
    <dbReference type="NCBI Taxonomy" id="502180"/>
    <lineage>
        <taxon>Bacteria</taxon>
        <taxon>Bacillati</taxon>
        <taxon>Actinomycetota</taxon>
        <taxon>Actinomycetes</taxon>
        <taxon>Streptosporangiales</taxon>
        <taxon>Thermomonosporaceae</taxon>
        <taxon>Actinoallomurus</taxon>
    </lineage>
</organism>
<feature type="region of interest" description="Disordered" evidence="1">
    <location>
        <begin position="399"/>
        <end position="430"/>
    </location>
</feature>
<evidence type="ECO:0000256" key="1">
    <source>
        <dbReference type="SAM" id="MobiDB-lite"/>
    </source>
</evidence>
<keyword evidence="4" id="KW-0808">Transferase</keyword>
<keyword evidence="5" id="KW-1185">Reference proteome</keyword>
<accession>A0ABP8R461</accession>
<keyword evidence="2" id="KW-1133">Transmembrane helix</keyword>
<feature type="transmembrane region" description="Helical" evidence="2">
    <location>
        <begin position="331"/>
        <end position="357"/>
    </location>
</feature>
<feature type="transmembrane region" description="Helical" evidence="2">
    <location>
        <begin position="150"/>
        <end position="169"/>
    </location>
</feature>
<feature type="transmembrane region" description="Helical" evidence="2">
    <location>
        <begin position="260"/>
        <end position="278"/>
    </location>
</feature>
<proteinExistence type="predicted"/>
<comment type="caution">
    <text evidence="4">The sequence shown here is derived from an EMBL/GenBank/DDBJ whole genome shotgun (WGS) entry which is preliminary data.</text>
</comment>
<dbReference type="GO" id="GO:0016746">
    <property type="term" value="F:acyltransferase activity"/>
    <property type="evidence" value="ECO:0007669"/>
    <property type="project" value="UniProtKB-KW"/>
</dbReference>
<name>A0ABP8R461_9ACTN</name>
<feature type="region of interest" description="Disordered" evidence="1">
    <location>
        <begin position="1"/>
        <end position="45"/>
    </location>
</feature>
<dbReference type="EMBL" id="BAABHF010000057">
    <property type="protein sequence ID" value="GAA4517425.1"/>
    <property type="molecule type" value="Genomic_DNA"/>
</dbReference>
<gene>
    <name evidence="4" type="ORF">GCM10023191_089880</name>
</gene>
<keyword evidence="2" id="KW-0812">Transmembrane</keyword>
<feature type="transmembrane region" description="Helical" evidence="2">
    <location>
        <begin position="108"/>
        <end position="130"/>
    </location>
</feature>
<feature type="transmembrane region" description="Helical" evidence="2">
    <location>
        <begin position="298"/>
        <end position="319"/>
    </location>
</feature>
<feature type="domain" description="Acyltransferase 3" evidence="3">
    <location>
        <begin position="62"/>
        <end position="393"/>
    </location>
</feature>
<dbReference type="Pfam" id="PF01757">
    <property type="entry name" value="Acyl_transf_3"/>
    <property type="match status" value="1"/>
</dbReference>